<dbReference type="InterPro" id="IPR051786">
    <property type="entry name" value="ASN_synthetase/amidase"/>
</dbReference>
<dbReference type="PANTHER" id="PTHR43284:SF1">
    <property type="entry name" value="ASPARAGINE SYNTHETASE"/>
    <property type="match status" value="1"/>
</dbReference>
<keyword evidence="11" id="KW-1185">Reference proteome</keyword>
<comment type="similarity">
    <text evidence="2">Belongs to the asparagine synthetase family.</text>
</comment>
<feature type="domain" description="Glutamine amidotransferase type-2" evidence="9">
    <location>
        <begin position="2"/>
        <end position="217"/>
    </location>
</feature>
<dbReference type="PROSITE" id="PS51278">
    <property type="entry name" value="GATASE_TYPE_2"/>
    <property type="match status" value="1"/>
</dbReference>
<keyword evidence="6" id="KW-0061">Asparagine biosynthesis</keyword>
<dbReference type="PIRSF" id="PIRSF001589">
    <property type="entry name" value="Asn_synthetase_glu-h"/>
    <property type="match status" value="1"/>
</dbReference>
<comment type="pathway">
    <text evidence="1">Amino-acid biosynthesis; L-asparagine biosynthesis; L-asparagine from L-aspartate (L-Gln route): step 1/1.</text>
</comment>
<evidence type="ECO:0000256" key="7">
    <source>
        <dbReference type="ARBA" id="ARBA00022962"/>
    </source>
</evidence>
<evidence type="ECO:0000256" key="3">
    <source>
        <dbReference type="ARBA" id="ARBA00012737"/>
    </source>
</evidence>
<dbReference type="InterPro" id="IPR033738">
    <property type="entry name" value="AsnB_N"/>
</dbReference>
<evidence type="ECO:0000313" key="10">
    <source>
        <dbReference type="EMBL" id="UVI30999.1"/>
    </source>
</evidence>
<evidence type="ECO:0000313" key="11">
    <source>
        <dbReference type="Proteomes" id="UP001057877"/>
    </source>
</evidence>
<dbReference type="Gene3D" id="3.60.20.10">
    <property type="entry name" value="Glutamine Phosphoribosylpyrophosphate, subunit 1, domain 1"/>
    <property type="match status" value="1"/>
</dbReference>
<dbReference type="PANTHER" id="PTHR43284">
    <property type="entry name" value="ASPARAGINE SYNTHETASE (GLUTAMINE-HYDROLYZING)"/>
    <property type="match status" value="1"/>
</dbReference>
<dbReference type="SUPFAM" id="SSF56235">
    <property type="entry name" value="N-terminal nucleophile aminohydrolases (Ntn hydrolases)"/>
    <property type="match status" value="1"/>
</dbReference>
<dbReference type="SUPFAM" id="SSF52402">
    <property type="entry name" value="Adenine nucleotide alpha hydrolases-like"/>
    <property type="match status" value="1"/>
</dbReference>
<reference evidence="10" key="1">
    <citation type="submission" date="2022-01" db="EMBL/GenBank/DDBJ databases">
        <title>Paenibacillus spongiae sp. nov., isolated from marine sponge.</title>
        <authorList>
            <person name="Li Z."/>
            <person name="Zhang M."/>
        </authorList>
    </citation>
    <scope>NUCLEOTIDE SEQUENCE</scope>
    <source>
        <strain evidence="10">PHS-Z3</strain>
    </source>
</reference>
<gene>
    <name evidence="10" type="ORF">L1F29_03800</name>
</gene>
<accession>A0ABY5SAN6</accession>
<dbReference type="Gene3D" id="3.40.50.620">
    <property type="entry name" value="HUPs"/>
    <property type="match status" value="1"/>
</dbReference>
<dbReference type="EMBL" id="CP091430">
    <property type="protein sequence ID" value="UVI30999.1"/>
    <property type="molecule type" value="Genomic_DNA"/>
</dbReference>
<keyword evidence="7" id="KW-0315">Glutamine amidotransferase</keyword>
<keyword evidence="4" id="KW-0547">Nucleotide-binding</keyword>
<dbReference type="InterPro" id="IPR001962">
    <property type="entry name" value="Asn_synthase"/>
</dbReference>
<evidence type="ECO:0000256" key="8">
    <source>
        <dbReference type="ARBA" id="ARBA00048741"/>
    </source>
</evidence>
<comment type="catalytic activity">
    <reaction evidence="8">
        <text>L-aspartate + L-glutamine + ATP + H2O = L-asparagine + L-glutamate + AMP + diphosphate + H(+)</text>
        <dbReference type="Rhea" id="RHEA:12228"/>
        <dbReference type="ChEBI" id="CHEBI:15377"/>
        <dbReference type="ChEBI" id="CHEBI:15378"/>
        <dbReference type="ChEBI" id="CHEBI:29985"/>
        <dbReference type="ChEBI" id="CHEBI:29991"/>
        <dbReference type="ChEBI" id="CHEBI:30616"/>
        <dbReference type="ChEBI" id="CHEBI:33019"/>
        <dbReference type="ChEBI" id="CHEBI:58048"/>
        <dbReference type="ChEBI" id="CHEBI:58359"/>
        <dbReference type="ChEBI" id="CHEBI:456215"/>
        <dbReference type="EC" id="6.3.5.4"/>
    </reaction>
</comment>
<dbReference type="InterPro" id="IPR014729">
    <property type="entry name" value="Rossmann-like_a/b/a_fold"/>
</dbReference>
<dbReference type="Pfam" id="PF00733">
    <property type="entry name" value="Asn_synthase"/>
    <property type="match status" value="1"/>
</dbReference>
<dbReference type="RefSeq" id="WP_258387062.1">
    <property type="nucleotide sequence ID" value="NZ_CP091430.1"/>
</dbReference>
<keyword evidence="5" id="KW-0067">ATP-binding</keyword>
<organism evidence="10 11">
    <name type="scientific">Paenibacillus spongiae</name>
    <dbReference type="NCBI Taxonomy" id="2909671"/>
    <lineage>
        <taxon>Bacteria</taxon>
        <taxon>Bacillati</taxon>
        <taxon>Bacillota</taxon>
        <taxon>Bacilli</taxon>
        <taxon>Bacillales</taxon>
        <taxon>Paenibacillaceae</taxon>
        <taxon>Paenibacillus</taxon>
    </lineage>
</organism>
<dbReference type="InterPro" id="IPR029055">
    <property type="entry name" value="Ntn_hydrolases_N"/>
</dbReference>
<dbReference type="EC" id="6.3.5.4" evidence="3"/>
<dbReference type="Proteomes" id="UP001057877">
    <property type="component" value="Chromosome"/>
</dbReference>
<evidence type="ECO:0000256" key="5">
    <source>
        <dbReference type="ARBA" id="ARBA00022840"/>
    </source>
</evidence>
<dbReference type="CDD" id="cd00712">
    <property type="entry name" value="AsnB"/>
    <property type="match status" value="1"/>
</dbReference>
<dbReference type="InterPro" id="IPR006426">
    <property type="entry name" value="Asn_synth_AEB"/>
</dbReference>
<evidence type="ECO:0000259" key="9">
    <source>
        <dbReference type="PROSITE" id="PS51278"/>
    </source>
</evidence>
<evidence type="ECO:0000256" key="4">
    <source>
        <dbReference type="ARBA" id="ARBA00022741"/>
    </source>
</evidence>
<evidence type="ECO:0000256" key="1">
    <source>
        <dbReference type="ARBA" id="ARBA00005187"/>
    </source>
</evidence>
<dbReference type="InterPro" id="IPR017932">
    <property type="entry name" value="GATase_2_dom"/>
</dbReference>
<sequence>MSAIAGILELSHEYSSGETMMHMMKALQKYPADDANIWRRDGLSMGCHAQWITPESINEELPRYDATRELAITADAIIDNRKQLCDQLDIDYSARKTITDSELILAAYMKWGRRAPKYLIGDYAFVIWDERRHQLFGARDLLGRRTLYYHHGPARFAFCTVINPLFEVPGIHKKINESWFAEFLAIPMMMDTIDVHSTAYGEIMQLPPAHSFTVAKGTVTIEQYDELAASSPKLKLKTNGDYEDAFREVFQEAVRSKLRTHRQVGVRLSGGLDSGAVACFAAKPLSQEGKVLHAYSYVPSAAFEDWTPRRLIADETPYIQASARYIGNIEENYLDFEGRNAIREMDTVLELMEGPYKFFENSFWLTGMLERAQEQNVGVMLNGSRGNYTISWGDPIDHYARLLRTLRWTNFYQEIKHYARVMRTGRSVVIPIIAKQAYAYWMRSALAKRKSAIPLVIHPDFAARTKVIEKLMPHHVGLADYAPDEVTARNNQFQRLSVSNHIGTSNTKLSLPYAVSERDPTSDPRVVRFCLSLPDEQYIQHGIDRSLIRRSTEGCLPDMVRMNIRARGVQGADWIYRMLPDWGAFRYQMEKLCRDSAAAHYLNVPQIKQSLEKLGTEPKLEYAFDHDARLLMRSLIAYRFIQQCS</sequence>
<protein>
    <recommendedName>
        <fullName evidence="3">asparagine synthase (glutamine-hydrolyzing)</fullName>
        <ecNumber evidence="3">6.3.5.4</ecNumber>
    </recommendedName>
</protein>
<keyword evidence="6" id="KW-0028">Amino-acid biosynthesis</keyword>
<proteinExistence type="inferred from homology"/>
<evidence type="ECO:0000256" key="6">
    <source>
        <dbReference type="ARBA" id="ARBA00022888"/>
    </source>
</evidence>
<name>A0ABY5SAN6_9BACL</name>
<evidence type="ECO:0000256" key="2">
    <source>
        <dbReference type="ARBA" id="ARBA00005752"/>
    </source>
</evidence>
<dbReference type="Pfam" id="PF13537">
    <property type="entry name" value="GATase_7"/>
    <property type="match status" value="1"/>
</dbReference>